<evidence type="ECO:0000313" key="4">
    <source>
        <dbReference type="Proteomes" id="UP000831151"/>
    </source>
</evidence>
<proteinExistence type="predicted"/>
<dbReference type="Proteomes" id="UP000831151">
    <property type="component" value="Chromosome"/>
</dbReference>
<dbReference type="Pfam" id="PF04977">
    <property type="entry name" value="DivIC"/>
    <property type="match status" value="1"/>
</dbReference>
<sequence length="102" mass="11712">MKKNKKGGITAFKLGIISLFLIVSIHFYNQIATYNKLVKEDKAKQEEIAELKDEISNVKVLLSKSKTQEFIELIARDELGMIKPKEIKVVDKVDTDIFKENK</sequence>
<keyword evidence="2" id="KW-0812">Transmembrane</keyword>
<feature type="coiled-coil region" evidence="1">
    <location>
        <begin position="34"/>
        <end position="68"/>
    </location>
</feature>
<protein>
    <submittedName>
        <fullName evidence="3">Septum formation initiator family protein</fullName>
    </submittedName>
</protein>
<keyword evidence="4" id="KW-1185">Reference proteome</keyword>
<reference evidence="3" key="1">
    <citation type="submission" date="2022-04" db="EMBL/GenBank/DDBJ databases">
        <title>Complete genome sequences of Ezakiella coagulans and Fenollaria massiliensis.</title>
        <authorList>
            <person name="France M.T."/>
            <person name="Clifford J."/>
            <person name="Narina S."/>
            <person name="Rutt L."/>
            <person name="Ravel J."/>
        </authorList>
    </citation>
    <scope>NUCLEOTIDE SEQUENCE</scope>
    <source>
        <strain evidence="3">C0061C2</strain>
    </source>
</reference>
<dbReference type="InterPro" id="IPR007060">
    <property type="entry name" value="FtsL/DivIC"/>
</dbReference>
<evidence type="ECO:0000256" key="2">
    <source>
        <dbReference type="SAM" id="Phobius"/>
    </source>
</evidence>
<gene>
    <name evidence="3" type="ORF">M1R53_02605</name>
</gene>
<feature type="transmembrane region" description="Helical" evidence="2">
    <location>
        <begin position="12"/>
        <end position="29"/>
    </location>
</feature>
<evidence type="ECO:0000256" key="1">
    <source>
        <dbReference type="SAM" id="Coils"/>
    </source>
</evidence>
<accession>A0A9E7DKK9</accession>
<keyword evidence="2" id="KW-0472">Membrane</keyword>
<dbReference type="RefSeq" id="WP_019214578.1">
    <property type="nucleotide sequence ID" value="NZ_CP096649.1"/>
</dbReference>
<dbReference type="EMBL" id="CP096649">
    <property type="protein sequence ID" value="UQK59554.1"/>
    <property type="molecule type" value="Genomic_DNA"/>
</dbReference>
<name>A0A9E7DKK9_9FIRM</name>
<organism evidence="3 4">
    <name type="scientific">Fenollaria massiliensis</name>
    <dbReference type="NCBI Taxonomy" id="938288"/>
    <lineage>
        <taxon>Bacteria</taxon>
        <taxon>Bacillati</taxon>
        <taxon>Bacillota</taxon>
        <taxon>Clostridia</taxon>
        <taxon>Eubacteriales</taxon>
        <taxon>Fenollaria</taxon>
    </lineage>
</organism>
<keyword evidence="1" id="KW-0175">Coiled coil</keyword>
<dbReference type="AlphaFoldDB" id="A0A9E7DKK9"/>
<dbReference type="KEGG" id="fms:M1R53_02605"/>
<keyword evidence="2" id="KW-1133">Transmembrane helix</keyword>
<evidence type="ECO:0000313" key="3">
    <source>
        <dbReference type="EMBL" id="UQK59554.1"/>
    </source>
</evidence>